<feature type="chain" id="PRO_5040949541" description="SMP-30/Gluconolactonase/LRE-like region domain-containing protein" evidence="1">
    <location>
        <begin position="17"/>
        <end position="557"/>
    </location>
</feature>
<keyword evidence="3" id="KW-1185">Reference proteome</keyword>
<comment type="caution">
    <text evidence="2">The sequence shown here is derived from an EMBL/GenBank/DDBJ whole genome shotgun (WGS) entry which is preliminary data.</text>
</comment>
<dbReference type="AlphaFoldDB" id="A0A9W9CZZ4"/>
<evidence type="ECO:0008006" key="4">
    <source>
        <dbReference type="Google" id="ProtNLM"/>
    </source>
</evidence>
<dbReference type="InterPro" id="IPR052988">
    <property type="entry name" value="Oryzine_lactonohydrolase"/>
</dbReference>
<dbReference type="Proteomes" id="UP001140453">
    <property type="component" value="Unassembled WGS sequence"/>
</dbReference>
<dbReference type="PANTHER" id="PTHR47064">
    <property type="entry name" value="PUTATIVE (AFU_ORTHOLOGUE AFUA_1G08990)-RELATED"/>
    <property type="match status" value="1"/>
</dbReference>
<name>A0A9W9CZZ4_9PEZI</name>
<dbReference type="OrthoDB" id="423498at2759"/>
<dbReference type="InterPro" id="IPR011042">
    <property type="entry name" value="6-blade_b-propeller_TolB-like"/>
</dbReference>
<sequence>MHTLFAILAWAMLAAGEDEYLSPLPNEFATAPASWAAVFYTNPSVAVISGTFNRTISQAPWTGRTSNSAVQQANQVLNGTDFIAYDPKFFDLIGPNATIERVQELPFQVHEASCFNPETRQLFFSEWGPPGGINGSHSWQYLLDTDTNTLRNITTNPPTWNAHGCVFYKGAYHVVTDGGPNNTGLLTKIDPGTLTSTPLLNNYYQQPFIGLNDIDIDEDGNYWITDDRYGWGFGVISHYPQTSPGAYFVDGKTMRPRAITRTSGEANGIAVTAKQPDGSRTVYIADTGTSPPKLNAPFDNFNRRELSAYDARGPFLTNPRLFNNPIYFSHDGVRVSRNGYVFSGIGQGVDVMDPVTGLTLGAIHVGGGQTTAVNLAFGEHELWIVGGGGVWHVNGVKERLARDWHQLLAGMSKLSGLDSPQYSANQIMPTSVYEAPEVDRAMNAPEVYRVQHDDQAPEVLHQVFGSANDQTVVRSSTSGGSGDWHYRRFDTCWWLGRRTSRWSAVKEPQWRIFYCYYSKCFGDPFSKSNKHFGDLISEFSKHNKHNKHFVRVPEPDQ</sequence>
<dbReference type="EMBL" id="JAPEVB010000002">
    <property type="protein sequence ID" value="KAJ4394362.1"/>
    <property type="molecule type" value="Genomic_DNA"/>
</dbReference>
<accession>A0A9W9CZZ4</accession>
<organism evidence="2 3">
    <name type="scientific">Gnomoniopsis smithogilvyi</name>
    <dbReference type="NCBI Taxonomy" id="1191159"/>
    <lineage>
        <taxon>Eukaryota</taxon>
        <taxon>Fungi</taxon>
        <taxon>Dikarya</taxon>
        <taxon>Ascomycota</taxon>
        <taxon>Pezizomycotina</taxon>
        <taxon>Sordariomycetes</taxon>
        <taxon>Sordariomycetidae</taxon>
        <taxon>Diaporthales</taxon>
        <taxon>Gnomoniaceae</taxon>
        <taxon>Gnomoniopsis</taxon>
    </lineage>
</organism>
<evidence type="ECO:0000313" key="2">
    <source>
        <dbReference type="EMBL" id="KAJ4394362.1"/>
    </source>
</evidence>
<reference evidence="2" key="1">
    <citation type="submission" date="2022-10" db="EMBL/GenBank/DDBJ databases">
        <title>Tapping the CABI collections for fungal endophytes: first genome assemblies for Collariella, Neodidymelliopsis, Ascochyta clinopodiicola, Didymella pomorum, Didymosphaeria variabile, Neocosmospora piperis and Neocucurbitaria cava.</title>
        <authorList>
            <person name="Hill R."/>
        </authorList>
    </citation>
    <scope>NUCLEOTIDE SEQUENCE</scope>
    <source>
        <strain evidence="2">IMI 355082</strain>
    </source>
</reference>
<dbReference type="Gene3D" id="2.120.10.30">
    <property type="entry name" value="TolB, C-terminal domain"/>
    <property type="match status" value="1"/>
</dbReference>
<keyword evidence="1" id="KW-0732">Signal</keyword>
<gene>
    <name evidence="2" type="ORF">N0V93_003579</name>
</gene>
<evidence type="ECO:0000256" key="1">
    <source>
        <dbReference type="SAM" id="SignalP"/>
    </source>
</evidence>
<feature type="signal peptide" evidence="1">
    <location>
        <begin position="1"/>
        <end position="16"/>
    </location>
</feature>
<proteinExistence type="predicted"/>
<dbReference type="SUPFAM" id="SSF63829">
    <property type="entry name" value="Calcium-dependent phosphotriesterase"/>
    <property type="match status" value="1"/>
</dbReference>
<evidence type="ECO:0000313" key="3">
    <source>
        <dbReference type="Proteomes" id="UP001140453"/>
    </source>
</evidence>
<protein>
    <recommendedName>
        <fullName evidence="4">SMP-30/Gluconolactonase/LRE-like region domain-containing protein</fullName>
    </recommendedName>
</protein>
<dbReference type="PANTHER" id="PTHR47064:SF2">
    <property type="entry name" value="SMP-30_GLUCONOLACTONASE_LRE-LIKE REGION DOMAIN-CONTAINING PROTEIN-RELATED"/>
    <property type="match status" value="1"/>
</dbReference>